<evidence type="ECO:0000313" key="3">
    <source>
        <dbReference type="Proteomes" id="UP000503399"/>
    </source>
</evidence>
<organism evidence="2 3">
    <name type="scientific">Candidatus Hydrogenisulfobacillus filiaventi</name>
    <dbReference type="NCBI Taxonomy" id="2707344"/>
    <lineage>
        <taxon>Bacteria</taxon>
        <taxon>Bacillati</taxon>
        <taxon>Bacillota</taxon>
        <taxon>Clostridia</taxon>
        <taxon>Eubacteriales</taxon>
        <taxon>Clostridiales Family XVII. Incertae Sedis</taxon>
        <taxon>Candidatus Hydrogenisulfobacillus</taxon>
    </lineage>
</organism>
<keyword evidence="1" id="KW-0472">Membrane</keyword>
<reference evidence="2 3" key="1">
    <citation type="submission" date="2020-02" db="EMBL/GenBank/DDBJ databases">
        <authorList>
            <person name="Hogendoorn C."/>
        </authorList>
    </citation>
    <scope>NUCLEOTIDE SEQUENCE [LARGE SCALE GENOMIC DNA]</scope>
    <source>
        <strain evidence="2">R501</strain>
    </source>
</reference>
<dbReference type="EMBL" id="LR778114">
    <property type="protein sequence ID" value="CAB1130112.1"/>
    <property type="molecule type" value="Genomic_DNA"/>
</dbReference>
<keyword evidence="1" id="KW-1133">Transmembrane helix</keyword>
<sequence>MTGAAQGQPAAGSGARRRRAAWAGLFLAGALAAAAGLAWRAGRRAPVVTGARAALAWLAALGPGSPARWAVPGSQAAQLGTYLQRQAAAAAAGPLTLRGGRLEAFRLQGLQFTTGGASLDAAFVWVRELRVRGRPDLLTVRIRGQADLQLVPGPDGWRVVSAGLSFGTPASPLAPDTFSLPALARQGSPPLPQGAPGY</sequence>
<dbReference type="AlphaFoldDB" id="A0A6F8ZKI0"/>
<feature type="transmembrane region" description="Helical" evidence="1">
    <location>
        <begin position="20"/>
        <end position="39"/>
    </location>
</feature>
<evidence type="ECO:0000313" key="2">
    <source>
        <dbReference type="EMBL" id="CAB1130112.1"/>
    </source>
</evidence>
<proteinExistence type="predicted"/>
<evidence type="ECO:0000256" key="1">
    <source>
        <dbReference type="SAM" id="Phobius"/>
    </source>
</evidence>
<keyword evidence="1" id="KW-0812">Transmembrane</keyword>
<dbReference type="Proteomes" id="UP000503399">
    <property type="component" value="Chromosome"/>
</dbReference>
<keyword evidence="3" id="KW-1185">Reference proteome</keyword>
<protein>
    <submittedName>
        <fullName evidence="2">Uncharacterized protein</fullName>
    </submittedName>
</protein>
<name>A0A6F8ZKI0_9FIRM</name>
<gene>
    <name evidence="2" type="ORF">R50_2620</name>
</gene>
<accession>A0A6F8ZKI0</accession>
<dbReference type="KEGG" id="hfv:R50_2620"/>